<dbReference type="SUPFAM" id="SSF51556">
    <property type="entry name" value="Metallo-dependent hydrolases"/>
    <property type="match status" value="1"/>
</dbReference>
<dbReference type="GO" id="GO:0006145">
    <property type="term" value="P:purine nucleobase catabolic process"/>
    <property type="evidence" value="ECO:0007669"/>
    <property type="project" value="TreeGrafter"/>
</dbReference>
<dbReference type="PANTHER" id="PTHR43668:SF2">
    <property type="entry name" value="ALLANTOINASE"/>
    <property type="match status" value="1"/>
</dbReference>
<dbReference type="InterPro" id="IPR006680">
    <property type="entry name" value="Amidohydro-rel"/>
</dbReference>
<dbReference type="GO" id="GO:0004151">
    <property type="term" value="F:dihydroorotase activity"/>
    <property type="evidence" value="ECO:0007669"/>
    <property type="project" value="InterPro"/>
</dbReference>
<dbReference type="Gene3D" id="2.30.40.10">
    <property type="entry name" value="Urease, subunit C, domain 1"/>
    <property type="match status" value="2"/>
</dbReference>
<dbReference type="InterPro" id="IPR032466">
    <property type="entry name" value="Metal_Hydrolase"/>
</dbReference>
<dbReference type="Gene3D" id="3.20.20.140">
    <property type="entry name" value="Metal-dependent hydrolases"/>
    <property type="match status" value="1"/>
</dbReference>
<dbReference type="CDD" id="cd01317">
    <property type="entry name" value="DHOase_IIa"/>
    <property type="match status" value="1"/>
</dbReference>
<name>A0A6S6ZSD8_9BURK</name>
<dbReference type="NCBIfam" id="NF005791">
    <property type="entry name" value="PRK07627.1"/>
    <property type="match status" value="1"/>
</dbReference>
<dbReference type="AlphaFoldDB" id="A0A6S6ZSD8"/>
<dbReference type="InterPro" id="IPR011059">
    <property type="entry name" value="Metal-dep_hydrolase_composite"/>
</dbReference>
<dbReference type="Pfam" id="PF12890">
    <property type="entry name" value="DHOase"/>
    <property type="match status" value="1"/>
</dbReference>
<dbReference type="GO" id="GO:0006221">
    <property type="term" value="P:pyrimidine nucleotide biosynthetic process"/>
    <property type="evidence" value="ECO:0007669"/>
    <property type="project" value="UniProtKB-KW"/>
</dbReference>
<accession>A0A6S6ZSD8</accession>
<evidence type="ECO:0000259" key="3">
    <source>
        <dbReference type="Pfam" id="PF12890"/>
    </source>
</evidence>
<dbReference type="InterPro" id="IPR004722">
    <property type="entry name" value="DHOase"/>
</dbReference>
<dbReference type="RefSeq" id="WP_175193427.1">
    <property type="nucleotide sequence ID" value="NZ_CADIJO010000006.1"/>
</dbReference>
<dbReference type="Pfam" id="PF01979">
    <property type="entry name" value="Amidohydro_1"/>
    <property type="match status" value="1"/>
</dbReference>
<dbReference type="GO" id="GO:0046872">
    <property type="term" value="F:metal ion binding"/>
    <property type="evidence" value="ECO:0007669"/>
    <property type="project" value="InterPro"/>
</dbReference>
<keyword evidence="1" id="KW-0665">Pyrimidine biosynthesis</keyword>
<dbReference type="PANTHER" id="PTHR43668">
    <property type="entry name" value="ALLANTOINASE"/>
    <property type="match status" value="1"/>
</dbReference>
<evidence type="ECO:0000256" key="1">
    <source>
        <dbReference type="ARBA" id="ARBA00022975"/>
    </source>
</evidence>
<dbReference type="GO" id="GO:0004038">
    <property type="term" value="F:allantoinase activity"/>
    <property type="evidence" value="ECO:0007669"/>
    <property type="project" value="TreeGrafter"/>
</dbReference>
<dbReference type="GO" id="GO:0005737">
    <property type="term" value="C:cytoplasm"/>
    <property type="evidence" value="ECO:0007669"/>
    <property type="project" value="TreeGrafter"/>
</dbReference>
<feature type="domain" description="Amidohydrolase-related" evidence="2">
    <location>
        <begin position="305"/>
        <end position="449"/>
    </location>
</feature>
<dbReference type="Proteomes" id="UP000494111">
    <property type="component" value="Unassembled WGS sequence"/>
</dbReference>
<evidence type="ECO:0000313" key="4">
    <source>
        <dbReference type="EMBL" id="CAB3694700.1"/>
    </source>
</evidence>
<gene>
    <name evidence="4" type="primary">pyrC'</name>
    <name evidence="4" type="ORF">LMG3458_02322</name>
</gene>
<sequence>MRLHIANGRVIDPASGHDGPQDLYIADGRIVAAGQSPDGFQADRRLDATGLAVLPGLVDLSARVLRDPAASHGAAAMAAAPAHADPLAPGSRIAPSDPQFAPAELRAALAGGVTTLVLPPQPDTPLDEPAKLDALLRQALAGQPRILPLGALTVGLRGDTLAEMALLSQAGAIAFSQGNAGIADTRVLWGAMRYASGQGLTLWLHPQDPWLAQGAVVAAGAYADRLGLPGLPPQAETLALQTIFELQRATGARVHLSRLSTAAGLELLRAARREGLPVSADVSAHSLLLTDVDIGYFDTNFHLTPPLRGQRDREAIQAALRDGLVDALCSDHTPVDAAGKAAPFPLSQPGATGLELLLSLTLKWARDSRIPLSQALARVTTGPAAVLRGLSPSQSARGDLAVGAPADLCLVDLEAEWLVAPPALQSHSRHTPFAGMMLPGRVRATLVGGSPAWETPA</sequence>
<feature type="domain" description="Dihydroorotase catalytic" evidence="3">
    <location>
        <begin position="107"/>
        <end position="261"/>
    </location>
</feature>
<dbReference type="SUPFAM" id="SSF51338">
    <property type="entry name" value="Composite domain of metallo-dependent hydrolases"/>
    <property type="match status" value="1"/>
</dbReference>
<reference evidence="4 5" key="1">
    <citation type="submission" date="2020-04" db="EMBL/GenBank/DDBJ databases">
        <authorList>
            <person name="De Canck E."/>
        </authorList>
    </citation>
    <scope>NUCLEOTIDE SEQUENCE [LARGE SCALE GENOMIC DNA]</scope>
    <source>
        <strain evidence="4 5">LMG 3458</strain>
    </source>
</reference>
<dbReference type="InterPro" id="IPR050138">
    <property type="entry name" value="DHOase/Allantoinase_Hydrolase"/>
</dbReference>
<protein>
    <submittedName>
        <fullName evidence="4">Dihydroorotase-like protein</fullName>
    </submittedName>
</protein>
<dbReference type="InterPro" id="IPR024403">
    <property type="entry name" value="DHOase_cat"/>
</dbReference>
<evidence type="ECO:0000259" key="2">
    <source>
        <dbReference type="Pfam" id="PF01979"/>
    </source>
</evidence>
<dbReference type="EMBL" id="CADIJO010000006">
    <property type="protein sequence ID" value="CAB3694700.1"/>
    <property type="molecule type" value="Genomic_DNA"/>
</dbReference>
<organism evidence="4 5">
    <name type="scientific">Achromobacter deleyi</name>
    <dbReference type="NCBI Taxonomy" id="1353891"/>
    <lineage>
        <taxon>Bacteria</taxon>
        <taxon>Pseudomonadati</taxon>
        <taxon>Pseudomonadota</taxon>
        <taxon>Betaproteobacteria</taxon>
        <taxon>Burkholderiales</taxon>
        <taxon>Alcaligenaceae</taxon>
        <taxon>Achromobacter</taxon>
    </lineage>
</organism>
<proteinExistence type="predicted"/>
<evidence type="ECO:0000313" key="5">
    <source>
        <dbReference type="Proteomes" id="UP000494111"/>
    </source>
</evidence>